<keyword evidence="3" id="KW-0807">Transducer</keyword>
<evidence type="ECO:0000259" key="6">
    <source>
        <dbReference type="PROSITE" id="PS50111"/>
    </source>
</evidence>
<dbReference type="GO" id="GO:0005886">
    <property type="term" value="C:plasma membrane"/>
    <property type="evidence" value="ECO:0007669"/>
    <property type="project" value="TreeGrafter"/>
</dbReference>
<dbReference type="OrthoDB" id="9765776at2"/>
<dbReference type="GO" id="GO:0007165">
    <property type="term" value="P:signal transduction"/>
    <property type="evidence" value="ECO:0007669"/>
    <property type="project" value="UniProtKB-KW"/>
</dbReference>
<evidence type="ECO:0000256" key="5">
    <source>
        <dbReference type="SAM" id="Phobius"/>
    </source>
</evidence>
<dbReference type="FunFam" id="1.10.287.950:FF:000002">
    <property type="entry name" value="Methyl-accepting chemotaxis protein"/>
    <property type="match status" value="1"/>
</dbReference>
<feature type="coiled-coil region" evidence="4">
    <location>
        <begin position="472"/>
        <end position="510"/>
    </location>
</feature>
<dbReference type="EMBL" id="BKAD01000013">
    <property type="protein sequence ID" value="GEP30304.1"/>
    <property type="molecule type" value="Genomic_DNA"/>
</dbReference>
<dbReference type="SUPFAM" id="SSF58104">
    <property type="entry name" value="Methyl-accepting chemotaxis protein (MCP) signaling domain"/>
    <property type="match status" value="1"/>
</dbReference>
<comment type="similarity">
    <text evidence="2">Belongs to the methyl-accepting chemotaxis (MCP) protein family.</text>
</comment>
<feature type="transmembrane region" description="Helical" evidence="5">
    <location>
        <begin position="12"/>
        <end position="34"/>
    </location>
</feature>
<gene>
    <name evidence="8" type="primary">cheM</name>
    <name evidence="8" type="ORF">TPL01_14420</name>
</gene>
<dbReference type="PROSITE" id="PS50111">
    <property type="entry name" value="CHEMOTAXIS_TRANSDUC_2"/>
    <property type="match status" value="1"/>
</dbReference>
<evidence type="ECO:0000259" key="7">
    <source>
        <dbReference type="PROSITE" id="PS50885"/>
    </source>
</evidence>
<dbReference type="Pfam" id="PF05227">
    <property type="entry name" value="CHASE3"/>
    <property type="match status" value="1"/>
</dbReference>
<dbReference type="InterPro" id="IPR003660">
    <property type="entry name" value="HAMP_dom"/>
</dbReference>
<dbReference type="PROSITE" id="PS50885">
    <property type="entry name" value="HAMP"/>
    <property type="match status" value="1"/>
</dbReference>
<dbReference type="Proteomes" id="UP000321337">
    <property type="component" value="Unassembled WGS sequence"/>
</dbReference>
<keyword evidence="1" id="KW-0488">Methylation</keyword>
<dbReference type="CDD" id="cd11386">
    <property type="entry name" value="MCP_signal"/>
    <property type="match status" value="1"/>
</dbReference>
<dbReference type="CDD" id="cd06225">
    <property type="entry name" value="HAMP"/>
    <property type="match status" value="1"/>
</dbReference>
<evidence type="ECO:0000256" key="4">
    <source>
        <dbReference type="SAM" id="Coils"/>
    </source>
</evidence>
<evidence type="ECO:0000256" key="3">
    <source>
        <dbReference type="PROSITE-ProRule" id="PRU00284"/>
    </source>
</evidence>
<dbReference type="Gene3D" id="1.10.287.950">
    <property type="entry name" value="Methyl-accepting chemotaxis protein"/>
    <property type="match status" value="1"/>
</dbReference>
<dbReference type="InterPro" id="IPR007891">
    <property type="entry name" value="CHASE3"/>
</dbReference>
<keyword evidence="9" id="KW-1185">Reference proteome</keyword>
<dbReference type="PANTHER" id="PTHR43531">
    <property type="entry name" value="PROTEIN ICFG"/>
    <property type="match status" value="1"/>
</dbReference>
<dbReference type="InterPro" id="IPR004089">
    <property type="entry name" value="MCPsignal_dom"/>
</dbReference>
<keyword evidence="4" id="KW-0175">Coiled coil</keyword>
<dbReference type="GO" id="GO:0004888">
    <property type="term" value="F:transmembrane signaling receptor activity"/>
    <property type="evidence" value="ECO:0007669"/>
    <property type="project" value="InterPro"/>
</dbReference>
<dbReference type="SMART" id="SM00304">
    <property type="entry name" value="HAMP"/>
    <property type="match status" value="1"/>
</dbReference>
<feature type="domain" description="HAMP" evidence="7">
    <location>
        <begin position="215"/>
        <end position="267"/>
    </location>
</feature>
<dbReference type="CDD" id="cd19410">
    <property type="entry name" value="HK9-like_sensor"/>
    <property type="match status" value="1"/>
</dbReference>
<evidence type="ECO:0000256" key="2">
    <source>
        <dbReference type="ARBA" id="ARBA00029447"/>
    </source>
</evidence>
<evidence type="ECO:0000313" key="9">
    <source>
        <dbReference type="Proteomes" id="UP000321337"/>
    </source>
</evidence>
<name>A0A512L746_9PROT</name>
<comment type="caution">
    <text evidence="8">The sequence shown here is derived from an EMBL/GenBank/DDBJ whole genome shotgun (WGS) entry which is preliminary data.</text>
</comment>
<accession>A0A512L746</accession>
<dbReference type="GO" id="GO:0006935">
    <property type="term" value="P:chemotaxis"/>
    <property type="evidence" value="ECO:0007669"/>
    <property type="project" value="InterPro"/>
</dbReference>
<dbReference type="PRINTS" id="PR00260">
    <property type="entry name" value="CHEMTRNSDUCR"/>
</dbReference>
<dbReference type="InterPro" id="IPR051310">
    <property type="entry name" value="MCP_chemotaxis"/>
</dbReference>
<feature type="domain" description="Methyl-accepting transducer" evidence="6">
    <location>
        <begin position="272"/>
        <end position="501"/>
    </location>
</feature>
<reference evidence="8 9" key="1">
    <citation type="submission" date="2019-07" db="EMBL/GenBank/DDBJ databases">
        <title>Whole genome shotgun sequence of Thiobacillus plumbophilus NBRC 107929.</title>
        <authorList>
            <person name="Hosoyama A."/>
            <person name="Uohara A."/>
            <person name="Ohji S."/>
            <person name="Ichikawa N."/>
        </authorList>
    </citation>
    <scope>NUCLEOTIDE SEQUENCE [LARGE SCALE GENOMIC DNA]</scope>
    <source>
        <strain evidence="8 9">NBRC 107929</strain>
    </source>
</reference>
<dbReference type="InterPro" id="IPR004090">
    <property type="entry name" value="Chemotax_Me-accpt_rcpt"/>
</dbReference>
<evidence type="ECO:0000313" key="8">
    <source>
        <dbReference type="EMBL" id="GEP30304.1"/>
    </source>
</evidence>
<keyword evidence="5" id="KW-0472">Membrane</keyword>
<keyword evidence="5" id="KW-1133">Transmembrane helix</keyword>
<sequence>MKLSDLKISTRLYIGFGAIVAVMVILVSIAYMNFSRLGQANDLNVHTYQVLGEVSNMLEALINIETGERGFALTGNDASLEPLTAGKEAFKKHFDAVKSLTADNSGQQERLQKLEAEQRKWLATAIDPVIAMRHDVVEGKDKIESVIALEQAGKGKQGMDALRALLAEMGDAESTLLKQRSKDVAALQSLTGATLIAGGIVAAILAGLLAIWLGHNITRPLSLAVDLAKRVALGDLTSRVEITSKDETGELMGALKDMNESLVRIVGQVRTGTDMIATASSQIASGNLDLSSRTEQQASSLEETASSMEELTSTVKQNADNARQANQLAVSASDVAVKGGNVVSQVVDTMGSINESAKKIVDIISVIDGIAFQTNILALNAAVEAARAGEQGRGFAVVATEVRSLAQRSAAAAKEIKTLIGDSVEKVDIGAKLVDQAGATMEEVVASVKRVTDIMGEITAASQEQSAGIEQVNQAIAQMDQVTQQNAALVEEAAAAAESLQDQAGNLAQSVSVFKLDNNQTDRMAVTEQPARIKAGTPVLANNAHVAVKKTLLARAPARKQLAQMGTATGGDWEEF</sequence>
<organism evidence="8 9">
    <name type="scientific">Sulfuriferula plumbiphila</name>
    <dbReference type="NCBI Taxonomy" id="171865"/>
    <lineage>
        <taxon>Bacteria</taxon>
        <taxon>Pseudomonadati</taxon>
        <taxon>Pseudomonadota</taxon>
        <taxon>Betaproteobacteria</taxon>
        <taxon>Nitrosomonadales</taxon>
        <taxon>Sulfuricellaceae</taxon>
        <taxon>Sulfuriferula</taxon>
    </lineage>
</organism>
<feature type="transmembrane region" description="Helical" evidence="5">
    <location>
        <begin position="190"/>
        <end position="213"/>
    </location>
</feature>
<protein>
    <submittedName>
        <fullName evidence="8">Methyl-accepting chemotaxis protein</fullName>
    </submittedName>
</protein>
<proteinExistence type="inferred from homology"/>
<dbReference type="SMART" id="SM00283">
    <property type="entry name" value="MA"/>
    <property type="match status" value="1"/>
</dbReference>
<evidence type="ECO:0000256" key="1">
    <source>
        <dbReference type="ARBA" id="ARBA00022481"/>
    </source>
</evidence>
<dbReference type="Pfam" id="PF00015">
    <property type="entry name" value="MCPsignal"/>
    <property type="match status" value="1"/>
</dbReference>
<dbReference type="PANTHER" id="PTHR43531:SF14">
    <property type="entry name" value="METHYL-ACCEPTING CHEMOTAXIS PROTEIN I-RELATED"/>
    <property type="match status" value="1"/>
</dbReference>
<dbReference type="Pfam" id="PF00672">
    <property type="entry name" value="HAMP"/>
    <property type="match status" value="1"/>
</dbReference>
<keyword evidence="5" id="KW-0812">Transmembrane</keyword>
<dbReference type="AlphaFoldDB" id="A0A512L746"/>